<evidence type="ECO:0000313" key="6">
    <source>
        <dbReference type="Proteomes" id="UP000001557"/>
    </source>
</evidence>
<dbReference type="OrthoDB" id="9775490at2"/>
<dbReference type="PROSITE" id="PS50893">
    <property type="entry name" value="ABC_TRANSPORTER_2"/>
    <property type="match status" value="1"/>
</dbReference>
<dbReference type="PANTHER" id="PTHR42711:SF15">
    <property type="entry name" value="ABC-TYPE MULTIDRUG TRANSPORT SYSTEM, ATPASE COMPONENT"/>
    <property type="match status" value="1"/>
</dbReference>
<dbReference type="InterPro" id="IPR027417">
    <property type="entry name" value="P-loop_NTPase"/>
</dbReference>
<dbReference type="KEGG" id="sbl:Sbal_0722"/>
<reference evidence="5 6" key="1">
    <citation type="submission" date="2007-02" db="EMBL/GenBank/DDBJ databases">
        <title>Complete sequence of chromosome of Shewanella baltica OS155.</title>
        <authorList>
            <consortium name="US DOE Joint Genome Institute"/>
            <person name="Copeland A."/>
            <person name="Lucas S."/>
            <person name="Lapidus A."/>
            <person name="Barry K."/>
            <person name="Detter J.C."/>
            <person name="Glavina del Rio T."/>
            <person name="Hammon N."/>
            <person name="Israni S."/>
            <person name="Dalin E."/>
            <person name="Tice H."/>
            <person name="Pitluck S."/>
            <person name="Sims D.R."/>
            <person name="Brettin T."/>
            <person name="Bruce D."/>
            <person name="Han C."/>
            <person name="Tapia R."/>
            <person name="Brainard J."/>
            <person name="Schmutz J."/>
            <person name="Larimer F."/>
            <person name="Land M."/>
            <person name="Hauser L."/>
            <person name="Kyrpides N."/>
            <person name="Mikhailova N."/>
            <person name="Brettar I."/>
            <person name="Klappenbach J."/>
            <person name="Konstantinidis K."/>
            <person name="Rodrigues J."/>
            <person name="Tiedje J."/>
            <person name="Richardson P."/>
        </authorList>
    </citation>
    <scope>NUCLEOTIDE SEQUENCE [LARGE SCALE GENOMIC DNA]</scope>
    <source>
        <strain evidence="6">OS155 / ATCC BAA-1091</strain>
    </source>
</reference>
<protein>
    <submittedName>
        <fullName evidence="5">ABC transporter related</fullName>
    </submittedName>
</protein>
<dbReference type="SUPFAM" id="SSF52540">
    <property type="entry name" value="P-loop containing nucleoside triphosphate hydrolases"/>
    <property type="match status" value="1"/>
</dbReference>
<dbReference type="EMBL" id="CP000563">
    <property type="protein sequence ID" value="ABN60250.1"/>
    <property type="molecule type" value="Genomic_DNA"/>
</dbReference>
<keyword evidence="2" id="KW-0547">Nucleotide-binding</keyword>
<proteinExistence type="predicted"/>
<dbReference type="InterPro" id="IPR050763">
    <property type="entry name" value="ABC_transporter_ATP-binding"/>
</dbReference>
<sequence length="312" mass="34751">MANITHALVLEGLKKTYKGGVEAVKGISLTVNQGDFFALLGPNGAGKSTTIGIISSLVQKSSGSVKVFDYDIDKQLEHAKLCIGLVPQEFNFNQFETVLQIVVNQAGYYGVPKPVALERAKKYLSQLDLWEKRNSQSRELSGGMKRRLMIARALMHEPKLLILDEPTAGVDIELRRSMWEFLKQINQQGVTIILTTHYLEEAEMLCRNIGIIDKGILVECTSMKALLSKLNMETFILDLRRDTVTAPVLDGIACRLTDSHTLEVDVVKEQNLNDVFSQLSAANIEVLSMRNKSNRLEELFVELVKKTQGVSA</sequence>
<dbReference type="PANTHER" id="PTHR42711">
    <property type="entry name" value="ABC TRANSPORTER ATP-BINDING PROTEIN"/>
    <property type="match status" value="1"/>
</dbReference>
<organism evidence="5 6">
    <name type="scientific">Shewanella baltica (strain OS155 / ATCC BAA-1091)</name>
    <dbReference type="NCBI Taxonomy" id="325240"/>
    <lineage>
        <taxon>Bacteria</taxon>
        <taxon>Pseudomonadati</taxon>
        <taxon>Pseudomonadota</taxon>
        <taxon>Gammaproteobacteria</taxon>
        <taxon>Alteromonadales</taxon>
        <taxon>Shewanellaceae</taxon>
        <taxon>Shewanella</taxon>
    </lineage>
</organism>
<dbReference type="STRING" id="325240.Sbal_0722"/>
<gene>
    <name evidence="5" type="ordered locus">Sbal_0722</name>
</gene>
<keyword evidence="6" id="KW-1185">Reference proteome</keyword>
<dbReference type="HOGENOM" id="CLU_000604_1_2_6"/>
<keyword evidence="1" id="KW-0813">Transport</keyword>
<evidence type="ECO:0000259" key="4">
    <source>
        <dbReference type="PROSITE" id="PS50893"/>
    </source>
</evidence>
<evidence type="ECO:0000256" key="3">
    <source>
        <dbReference type="ARBA" id="ARBA00022840"/>
    </source>
</evidence>
<dbReference type="Proteomes" id="UP000001557">
    <property type="component" value="Chromosome"/>
</dbReference>
<feature type="domain" description="ABC transporter" evidence="4">
    <location>
        <begin position="8"/>
        <end position="239"/>
    </location>
</feature>
<dbReference type="GO" id="GO:0005524">
    <property type="term" value="F:ATP binding"/>
    <property type="evidence" value="ECO:0007669"/>
    <property type="project" value="UniProtKB-KW"/>
</dbReference>
<evidence type="ECO:0000256" key="1">
    <source>
        <dbReference type="ARBA" id="ARBA00022448"/>
    </source>
</evidence>
<dbReference type="InterPro" id="IPR017871">
    <property type="entry name" value="ABC_transporter-like_CS"/>
</dbReference>
<dbReference type="Gene3D" id="3.40.50.300">
    <property type="entry name" value="P-loop containing nucleotide triphosphate hydrolases"/>
    <property type="match status" value="1"/>
</dbReference>
<name>A3D0I7_SHEB5</name>
<dbReference type="GO" id="GO:0016887">
    <property type="term" value="F:ATP hydrolysis activity"/>
    <property type="evidence" value="ECO:0007669"/>
    <property type="project" value="InterPro"/>
</dbReference>
<dbReference type="PROSITE" id="PS00211">
    <property type="entry name" value="ABC_TRANSPORTER_1"/>
    <property type="match status" value="1"/>
</dbReference>
<accession>A3D0I7</accession>
<dbReference type="SMART" id="SM00382">
    <property type="entry name" value="AAA"/>
    <property type="match status" value="1"/>
</dbReference>
<dbReference type="RefSeq" id="WP_011845845.1">
    <property type="nucleotide sequence ID" value="NC_009052.1"/>
</dbReference>
<dbReference type="InterPro" id="IPR003593">
    <property type="entry name" value="AAA+_ATPase"/>
</dbReference>
<evidence type="ECO:0000256" key="2">
    <source>
        <dbReference type="ARBA" id="ARBA00022741"/>
    </source>
</evidence>
<dbReference type="InterPro" id="IPR003439">
    <property type="entry name" value="ABC_transporter-like_ATP-bd"/>
</dbReference>
<dbReference type="Pfam" id="PF00005">
    <property type="entry name" value="ABC_tran"/>
    <property type="match status" value="1"/>
</dbReference>
<dbReference type="CDD" id="cd03230">
    <property type="entry name" value="ABC_DR_subfamily_A"/>
    <property type="match status" value="1"/>
</dbReference>
<dbReference type="AlphaFoldDB" id="A3D0I7"/>
<keyword evidence="3" id="KW-0067">ATP-binding</keyword>
<evidence type="ECO:0000313" key="5">
    <source>
        <dbReference type="EMBL" id="ABN60250.1"/>
    </source>
</evidence>